<dbReference type="InterPro" id="IPR052050">
    <property type="entry name" value="SecEffector_AnkRepeat"/>
</dbReference>
<dbReference type="STRING" id="4795.A0A225UYB9"/>
<dbReference type="InterPro" id="IPR036770">
    <property type="entry name" value="Ankyrin_rpt-contain_sf"/>
</dbReference>
<proteinExistence type="predicted"/>
<feature type="non-terminal residue" evidence="1">
    <location>
        <position position="574"/>
    </location>
</feature>
<dbReference type="InterPro" id="IPR002110">
    <property type="entry name" value="Ankyrin_rpt"/>
</dbReference>
<dbReference type="SUPFAM" id="SSF140860">
    <property type="entry name" value="Pseudo ankyrin repeat-like"/>
    <property type="match status" value="1"/>
</dbReference>
<gene>
    <name evidence="1" type="ORF">PHMEG_00031622</name>
</gene>
<dbReference type="PANTHER" id="PTHR46586">
    <property type="entry name" value="ANKYRIN REPEAT-CONTAINING PROTEIN"/>
    <property type="match status" value="1"/>
</dbReference>
<dbReference type="Gene3D" id="1.25.40.20">
    <property type="entry name" value="Ankyrin repeat-containing domain"/>
    <property type="match status" value="2"/>
</dbReference>
<sequence length="574" mass="63012">MEPPPSLVIVPLALPTELQALPHICHLINDLLMPRRIDGAVYNELDRVIRKYKSSRLWTVGAMDGAAARGRLDLLKKLRIGRSVGCSRAAFIGAARNNYVPVLDWLHRYYPTHAKPSRELAAAAENGHLETVLYLKPHMARENTRPALEIAARNGNLAVVSLLLPGPVVMDSVYAAAAANGHAEVVQLLMHNDRMQHHLVVLKKAAEFGHTRVMELVIHQCRPRDIKAAISSAAGGGHMPALRMLLERVPGGVTAISNAMVVAARKDQSFAVNLLLSRLDPPSESMDDKKASKIQSAINDALSEAVKLGHVNVARLLVDRTTSRLSDLLHAAAMNDRVGIMELLLDVAPSKNLKEPLHDILKIPLTYAVGRGSIEMAQLLVTRFTNLDKTEALSMAVLKNDSEMINVLMEKSHTKLKVDALLTAAMTENFDRVKDMLKVSDQDTISSALAEMSVVDNIEMVKLVLENCDHGEYDSIFTRATEENLCVLIQLLLDEVTPQSIMRGLTRAAVRGHIEAVELLVAKSDAWSINYAIEAAAMEGRVDVVTFLRDRCDRDSIENAVKKAKASGYTEVVK</sequence>
<evidence type="ECO:0000313" key="1">
    <source>
        <dbReference type="EMBL" id="OWY97767.1"/>
    </source>
</evidence>
<reference evidence="2" key="1">
    <citation type="submission" date="2017-03" db="EMBL/GenBank/DDBJ databases">
        <title>Phytopthora megakarya and P. palmivora, two closely related causual agents of cacao black pod achieved similar genome size and gene model numbers by different mechanisms.</title>
        <authorList>
            <person name="Ali S."/>
            <person name="Shao J."/>
            <person name="Larry D.J."/>
            <person name="Kronmiller B."/>
            <person name="Shen D."/>
            <person name="Strem M.D."/>
            <person name="Melnick R.L."/>
            <person name="Guiltinan M.J."/>
            <person name="Tyler B.M."/>
            <person name="Meinhardt L.W."/>
            <person name="Bailey B.A."/>
        </authorList>
    </citation>
    <scope>NUCLEOTIDE SEQUENCE [LARGE SCALE GENOMIC DNA]</scope>
    <source>
        <strain evidence="2">zdho120</strain>
    </source>
</reference>
<organism evidence="1 2">
    <name type="scientific">Phytophthora megakarya</name>
    <dbReference type="NCBI Taxonomy" id="4795"/>
    <lineage>
        <taxon>Eukaryota</taxon>
        <taxon>Sar</taxon>
        <taxon>Stramenopiles</taxon>
        <taxon>Oomycota</taxon>
        <taxon>Peronosporomycetes</taxon>
        <taxon>Peronosporales</taxon>
        <taxon>Peronosporaceae</taxon>
        <taxon>Phytophthora</taxon>
    </lineage>
</organism>
<dbReference type="SMART" id="SM00248">
    <property type="entry name" value="ANK"/>
    <property type="match status" value="5"/>
</dbReference>
<dbReference type="Pfam" id="PF12796">
    <property type="entry name" value="Ank_2"/>
    <property type="match status" value="2"/>
</dbReference>
<comment type="caution">
    <text evidence="1">The sequence shown here is derived from an EMBL/GenBank/DDBJ whole genome shotgun (WGS) entry which is preliminary data.</text>
</comment>
<dbReference type="EMBL" id="NBNE01010090">
    <property type="protein sequence ID" value="OWY97767.1"/>
    <property type="molecule type" value="Genomic_DNA"/>
</dbReference>
<keyword evidence="2" id="KW-1185">Reference proteome</keyword>
<dbReference type="AlphaFoldDB" id="A0A225UYB9"/>
<dbReference type="Proteomes" id="UP000198211">
    <property type="component" value="Unassembled WGS sequence"/>
</dbReference>
<accession>A0A225UYB9</accession>
<name>A0A225UYB9_9STRA</name>
<dbReference type="PANTHER" id="PTHR46586:SF3">
    <property type="entry name" value="ANKYRIN REPEAT-CONTAINING PROTEIN"/>
    <property type="match status" value="1"/>
</dbReference>
<evidence type="ECO:0000313" key="2">
    <source>
        <dbReference type="Proteomes" id="UP000198211"/>
    </source>
</evidence>
<protein>
    <submittedName>
        <fullName evidence="1">Uncharacterized protein</fullName>
    </submittedName>
</protein>
<dbReference type="SUPFAM" id="SSF48403">
    <property type="entry name" value="Ankyrin repeat"/>
    <property type="match status" value="2"/>
</dbReference>
<dbReference type="OrthoDB" id="104812at2759"/>